<dbReference type="AlphaFoldDB" id="A0A074JIH9"/>
<sequence>MRAIMIGSALTLAALAGCKAETPDPLEALAPNVIWKVTEIGGAAVPSTVEVTLTHPSKGLIAGNSGCNRYNGRISTQDGRVRVGELAGTRMMCPPDVMDVEGAFHSNIARVDAVKMVGDKLQLLENGTPVIIAEH</sequence>
<reference evidence="2 3" key="1">
    <citation type="journal article" date="2015" name="Antonie Van Leeuwenhoek">
        <title>Thioclava indica sp. nov., isolated from surface seawater of the Indian Ocean.</title>
        <authorList>
            <person name="Liu Y."/>
            <person name="Lai Q."/>
            <person name="Du J."/>
            <person name="Xu H."/>
            <person name="Jiang L."/>
            <person name="Shao Z."/>
        </authorList>
    </citation>
    <scope>NUCLEOTIDE SEQUENCE [LARGE SCALE GENOMIC DNA]</scope>
    <source>
        <strain evidence="2 3">DT23-4</strain>
    </source>
</reference>
<proteinExistence type="predicted"/>
<gene>
    <name evidence="2" type="ORF">DT23_05035</name>
</gene>
<dbReference type="InterPro" id="IPR053147">
    <property type="entry name" value="Hsp_HslJ-like"/>
</dbReference>
<dbReference type="PANTHER" id="PTHR35535:SF1">
    <property type="entry name" value="HEAT SHOCK PROTEIN HSLJ"/>
    <property type="match status" value="1"/>
</dbReference>
<evidence type="ECO:0000313" key="3">
    <source>
        <dbReference type="Proteomes" id="UP000027471"/>
    </source>
</evidence>
<name>A0A074JIH9_9RHOB</name>
<protein>
    <recommendedName>
        <fullName evidence="1">DUF306 domain-containing protein</fullName>
    </recommendedName>
</protein>
<feature type="domain" description="DUF306" evidence="1">
    <location>
        <begin position="33"/>
        <end position="130"/>
    </location>
</feature>
<dbReference type="InterPro" id="IPR005184">
    <property type="entry name" value="DUF306_Meta_HslJ"/>
</dbReference>
<dbReference type="eggNOG" id="COG3187">
    <property type="taxonomic scope" value="Bacteria"/>
</dbReference>
<dbReference type="EMBL" id="AUNB01000040">
    <property type="protein sequence ID" value="KEO57436.1"/>
    <property type="molecule type" value="Genomic_DNA"/>
</dbReference>
<dbReference type="PROSITE" id="PS51257">
    <property type="entry name" value="PROKAR_LIPOPROTEIN"/>
    <property type="match status" value="1"/>
</dbReference>
<dbReference type="RefSeq" id="WP_162177240.1">
    <property type="nucleotide sequence ID" value="NZ_AUNB01000040.1"/>
</dbReference>
<dbReference type="Gene3D" id="2.40.128.270">
    <property type="match status" value="1"/>
</dbReference>
<dbReference type="PANTHER" id="PTHR35535">
    <property type="entry name" value="HEAT SHOCK PROTEIN HSLJ"/>
    <property type="match status" value="1"/>
</dbReference>
<organism evidence="2 3">
    <name type="scientific">Thioclava indica</name>
    <dbReference type="NCBI Taxonomy" id="1353528"/>
    <lineage>
        <taxon>Bacteria</taxon>
        <taxon>Pseudomonadati</taxon>
        <taxon>Pseudomonadota</taxon>
        <taxon>Alphaproteobacteria</taxon>
        <taxon>Rhodobacterales</taxon>
        <taxon>Paracoccaceae</taxon>
        <taxon>Thioclava</taxon>
    </lineage>
</organism>
<dbReference type="STRING" id="1353528.DT23_05035"/>
<evidence type="ECO:0000259" key="1">
    <source>
        <dbReference type="Pfam" id="PF03724"/>
    </source>
</evidence>
<keyword evidence="3" id="KW-1185">Reference proteome</keyword>
<dbReference type="InterPro" id="IPR038670">
    <property type="entry name" value="HslJ-like_sf"/>
</dbReference>
<dbReference type="Proteomes" id="UP000027471">
    <property type="component" value="Unassembled WGS sequence"/>
</dbReference>
<dbReference type="OrthoDB" id="9809132at2"/>
<accession>A0A074JIH9</accession>
<comment type="caution">
    <text evidence="2">The sequence shown here is derived from an EMBL/GenBank/DDBJ whole genome shotgun (WGS) entry which is preliminary data.</text>
</comment>
<dbReference type="Pfam" id="PF03724">
    <property type="entry name" value="META"/>
    <property type="match status" value="1"/>
</dbReference>
<evidence type="ECO:0000313" key="2">
    <source>
        <dbReference type="EMBL" id="KEO57436.1"/>
    </source>
</evidence>